<sequence>MRLSHALSECARCLRRRRSAVAGNRARPFQGLQPRRPQLIRHPEHDAEKCERFSGDIMLQLFNLEQDDFRPNGPKIILF</sequence>
<accession>A0AAE6C4K7</accession>
<dbReference type="KEGG" id="rad:CO657_28050"/>
<organism evidence="1 2">
    <name type="scientific">Rhizobium acidisoli</name>
    <dbReference type="NCBI Taxonomy" id="1538158"/>
    <lineage>
        <taxon>Bacteria</taxon>
        <taxon>Pseudomonadati</taxon>
        <taxon>Pseudomonadota</taxon>
        <taxon>Alphaproteobacteria</taxon>
        <taxon>Hyphomicrobiales</taxon>
        <taxon>Rhizobiaceae</taxon>
        <taxon>Rhizobium/Agrobacterium group</taxon>
        <taxon>Rhizobium</taxon>
    </lineage>
</organism>
<gene>
    <name evidence="1" type="ORF">CO657_28050</name>
</gene>
<reference evidence="1 2" key="1">
    <citation type="submission" date="2019-01" db="EMBL/GenBank/DDBJ databases">
        <title>Genomic insights into the origins and evolution of symbiotic genes in the Phaseolus vulgaris microsymbionts.</title>
        <authorList>
            <person name="Tong W."/>
        </authorList>
    </citation>
    <scope>NUCLEOTIDE SEQUENCE [LARGE SCALE GENOMIC DNA]</scope>
    <source>
        <strain evidence="1 2">FH23</strain>
        <plasmid evidence="2">prapfh23b</plasmid>
    </source>
</reference>
<protein>
    <submittedName>
        <fullName evidence="1">Uncharacterized protein</fullName>
    </submittedName>
</protein>
<name>A0AAE6C4K7_9HYPH</name>
<geneLocation type="plasmid" evidence="2">
    <name>prapfh23b</name>
</geneLocation>
<keyword evidence="2" id="KW-1185">Reference proteome</keyword>
<dbReference type="AlphaFoldDB" id="A0AAE6C4K7"/>
<evidence type="ECO:0000313" key="1">
    <source>
        <dbReference type="EMBL" id="QAS81721.1"/>
    </source>
</evidence>
<dbReference type="EMBL" id="CP035000">
    <property type="protein sequence ID" value="QAS81721.1"/>
    <property type="molecule type" value="Genomic_DNA"/>
</dbReference>
<dbReference type="Proteomes" id="UP000220927">
    <property type="component" value="Plasmid pRapFH23b"/>
</dbReference>
<keyword evidence="1" id="KW-0614">Plasmid</keyword>
<evidence type="ECO:0000313" key="2">
    <source>
        <dbReference type="Proteomes" id="UP000220927"/>
    </source>
</evidence>
<proteinExistence type="predicted"/>